<gene>
    <name evidence="1" type="ORF">PQ472_06725</name>
</gene>
<accession>A0ABY7WUM8</accession>
<evidence type="ECO:0000313" key="1">
    <source>
        <dbReference type="EMBL" id="WDF81625.1"/>
    </source>
</evidence>
<sequence length="304" mass="33748">MGKVVSMHDAFDPKLIRANAYDKYTAGDYAGAAQLLEQYLGIKPAHPDSQAVVRRAYLKLIKADMHLHKLQDAEAVVVDHLGMLLKAQDGRTVVMNFAVAMPNFEVAEAVIDQAFEAGEAEIDRLRLDNFTKEYQSTHATELAASRKRVRHISIVPIYEQSAILKDDLPRIPRPEAQADVLVALGDQDLPASTRTSLVTWGRDNQLDHDCTFDLFGKSYHYNPRWAKDVFADPTASAVIDAMRADGHSNMPEDMVLVMVGLLYPVAAQIIQDPPAFAKALAGEPNSKYAKLIAWMQDELSKLSF</sequence>
<keyword evidence="2" id="KW-1185">Reference proteome</keyword>
<organism evidence="1 2">
    <name type="scientific">Lacticaseibacillus pabuli</name>
    <dbReference type="NCBI Taxonomy" id="3025672"/>
    <lineage>
        <taxon>Bacteria</taxon>
        <taxon>Bacillati</taxon>
        <taxon>Bacillota</taxon>
        <taxon>Bacilli</taxon>
        <taxon>Lactobacillales</taxon>
        <taxon>Lactobacillaceae</taxon>
        <taxon>Lacticaseibacillus</taxon>
    </lineage>
</organism>
<evidence type="ECO:0000313" key="2">
    <source>
        <dbReference type="Proteomes" id="UP001220377"/>
    </source>
</evidence>
<evidence type="ECO:0008006" key="3">
    <source>
        <dbReference type="Google" id="ProtNLM"/>
    </source>
</evidence>
<dbReference type="EMBL" id="CP117884">
    <property type="protein sequence ID" value="WDF81625.1"/>
    <property type="molecule type" value="Genomic_DNA"/>
</dbReference>
<reference evidence="1 2" key="1">
    <citation type="submission" date="2023-02" db="EMBL/GenBank/DDBJ databases">
        <title>Genome sequence of Lacticaseibacillus sp. KACC 23028.</title>
        <authorList>
            <person name="Kim S."/>
            <person name="Heo J."/>
            <person name="Kwon S.-W."/>
        </authorList>
    </citation>
    <scope>NUCLEOTIDE SEQUENCE [LARGE SCALE GENOMIC DNA]</scope>
    <source>
        <strain evidence="1 2">KACC 23028</strain>
    </source>
</reference>
<protein>
    <recommendedName>
        <fullName evidence="3">Tetratricopeptide repeat protein</fullName>
    </recommendedName>
</protein>
<name>A0ABY7WUM8_9LACO</name>
<dbReference type="RefSeq" id="WP_274258523.1">
    <property type="nucleotide sequence ID" value="NZ_CP117884.1"/>
</dbReference>
<proteinExistence type="predicted"/>
<dbReference type="Proteomes" id="UP001220377">
    <property type="component" value="Chromosome"/>
</dbReference>